<keyword evidence="3" id="KW-1185">Reference proteome</keyword>
<evidence type="ECO:0000313" key="2">
    <source>
        <dbReference type="EMBL" id="VBB18884.1"/>
    </source>
</evidence>
<organism evidence="2 3">
    <name type="scientific">Yasminevirus sp. GU-2018</name>
    <dbReference type="NCBI Taxonomy" id="2420051"/>
    <lineage>
        <taxon>Viruses</taxon>
        <taxon>Varidnaviria</taxon>
        <taxon>Bamfordvirae</taxon>
        <taxon>Nucleocytoviricota</taxon>
        <taxon>Megaviricetes</taxon>
        <taxon>Imitervirales</taxon>
        <taxon>Mimiviridae</taxon>
        <taxon>Klosneuvirinae</taxon>
        <taxon>Yasminevirus</taxon>
        <taxon>Yasminevirus saudimassiliense</taxon>
    </lineage>
</organism>
<feature type="compositionally biased region" description="Basic and acidic residues" evidence="1">
    <location>
        <begin position="47"/>
        <end position="64"/>
    </location>
</feature>
<proteinExistence type="predicted"/>
<reference evidence="2 3" key="1">
    <citation type="submission" date="2018-10" db="EMBL/GenBank/DDBJ databases">
        <authorList>
            <consortium name="IHU Genomes"/>
        </authorList>
    </citation>
    <scope>NUCLEOTIDE SEQUENCE [LARGE SCALE GENOMIC DNA]</scope>
    <source>
        <strain evidence="2 3">A1</strain>
    </source>
</reference>
<protein>
    <submittedName>
        <fullName evidence="2">Uncharacterized protein</fullName>
    </submittedName>
</protein>
<evidence type="ECO:0000313" key="3">
    <source>
        <dbReference type="Proteomes" id="UP000594342"/>
    </source>
</evidence>
<sequence length="136" mass="15720">MHTSDNVETESVQEYIPSESDVSVKDTRGAEKRDALKKEKWMRNIKIGADKTSDSDERGRKMVDDIANPSNYRERCRSESPPPKAKRTDKGINKGHPNVCSYCRPEISHRFANEADIRGYMRELKVQEYRVDDVDE</sequence>
<name>A0A5K0UBI9_9VIRU</name>
<evidence type="ECO:0000256" key="1">
    <source>
        <dbReference type="SAM" id="MobiDB-lite"/>
    </source>
</evidence>
<gene>
    <name evidence="2" type="ORF">YASMINEVIRUS_1416</name>
</gene>
<feature type="region of interest" description="Disordered" evidence="1">
    <location>
        <begin position="1"/>
        <end position="34"/>
    </location>
</feature>
<dbReference type="EMBL" id="UPSH01000001">
    <property type="protein sequence ID" value="VBB18884.1"/>
    <property type="molecule type" value="Genomic_DNA"/>
</dbReference>
<feature type="compositionally biased region" description="Basic and acidic residues" evidence="1">
    <location>
        <begin position="22"/>
        <end position="34"/>
    </location>
</feature>
<feature type="region of interest" description="Disordered" evidence="1">
    <location>
        <begin position="47"/>
        <end position="99"/>
    </location>
</feature>
<dbReference type="Proteomes" id="UP000594342">
    <property type="component" value="Unassembled WGS sequence"/>
</dbReference>
<accession>A0A5K0UBI9</accession>
<comment type="caution">
    <text evidence="2">The sequence shown here is derived from an EMBL/GenBank/DDBJ whole genome shotgun (WGS) entry which is preliminary data.</text>
</comment>
<feature type="compositionally biased region" description="Polar residues" evidence="1">
    <location>
        <begin position="1"/>
        <end position="12"/>
    </location>
</feature>